<dbReference type="PANTHER" id="PTHR43031:SF1">
    <property type="entry name" value="PYRIDINE NUCLEOTIDE-DISULPHIDE OXIDOREDUCTASE"/>
    <property type="match status" value="1"/>
</dbReference>
<dbReference type="PANTHER" id="PTHR43031">
    <property type="entry name" value="FAD-DEPENDENT OXIDOREDUCTASE"/>
    <property type="match status" value="1"/>
</dbReference>
<dbReference type="Gene3D" id="3.40.250.10">
    <property type="entry name" value="Rhodanese-like domain"/>
    <property type="match status" value="2"/>
</dbReference>
<dbReference type="CDD" id="cd00158">
    <property type="entry name" value="RHOD"/>
    <property type="match status" value="2"/>
</dbReference>
<name>A0ABT5UGJ4_9GAMM</name>
<dbReference type="RefSeq" id="WP_274691639.1">
    <property type="nucleotide sequence ID" value="NZ_JAPMOU010000059.1"/>
</dbReference>
<dbReference type="InterPro" id="IPR001763">
    <property type="entry name" value="Rhodanese-like_dom"/>
</dbReference>
<dbReference type="InterPro" id="IPR050229">
    <property type="entry name" value="GlpE_sulfurtransferase"/>
</dbReference>
<feature type="domain" description="Rhodanese" evidence="1">
    <location>
        <begin position="50"/>
        <end position="143"/>
    </location>
</feature>
<gene>
    <name evidence="2" type="ORF">ORQ98_25520</name>
</gene>
<comment type="caution">
    <text evidence="2">The sequence shown here is derived from an EMBL/GenBank/DDBJ whole genome shotgun (WGS) entry which is preliminary data.</text>
</comment>
<organism evidence="2 3">
    <name type="scientific">Spartinivicinus poritis</name>
    <dbReference type="NCBI Taxonomy" id="2994640"/>
    <lineage>
        <taxon>Bacteria</taxon>
        <taxon>Pseudomonadati</taxon>
        <taxon>Pseudomonadota</taxon>
        <taxon>Gammaproteobacteria</taxon>
        <taxon>Oceanospirillales</taxon>
        <taxon>Zooshikellaceae</taxon>
        <taxon>Spartinivicinus</taxon>
    </lineage>
</organism>
<sequence length="256" mass="29419">MLNSTLQANLHAILVSIAVISVQSPLAEDFPFRKDFSDVKVMEIDTLFGSLKKCLVVDVRSKLEFSVIHINGAVHIPLSKSKFEEVVSEEKQKNKKSCVVFYCNGHTCKKSYKASRKTKSISNNFAYDAGIFDWATKYTNKTILLGKPLRNASDLISKNEYAKYEVSKEEALKNSASFNVIDTRTFFQRTEKKLPFKNVKRIPMQRIRPLLKRKIIEDKDLLFIDAVGKQNKWLQYYLKEYGYENYKFLKGGSASL</sequence>
<protein>
    <submittedName>
        <fullName evidence="2">Rhodanese-like domain-containing protein</fullName>
    </submittedName>
</protein>
<dbReference type="PROSITE" id="PS50206">
    <property type="entry name" value="RHODANESE_3"/>
    <property type="match status" value="1"/>
</dbReference>
<evidence type="ECO:0000313" key="2">
    <source>
        <dbReference type="EMBL" id="MDE1465330.1"/>
    </source>
</evidence>
<evidence type="ECO:0000259" key="1">
    <source>
        <dbReference type="PROSITE" id="PS50206"/>
    </source>
</evidence>
<reference evidence="2 3" key="1">
    <citation type="submission" date="2022-11" db="EMBL/GenBank/DDBJ databases">
        <title>Spartinivicinus poritis sp. nov., isolated from scleractinian coral Porites lutea.</title>
        <authorList>
            <person name="Zhang G."/>
            <person name="Cai L."/>
            <person name="Wei Q."/>
        </authorList>
    </citation>
    <scope>NUCLEOTIDE SEQUENCE [LARGE SCALE GENOMIC DNA]</scope>
    <source>
        <strain evidence="2 3">A2-2</strain>
    </source>
</reference>
<proteinExistence type="predicted"/>
<keyword evidence="3" id="KW-1185">Reference proteome</keyword>
<dbReference type="EMBL" id="JAPMOU010000059">
    <property type="protein sequence ID" value="MDE1465330.1"/>
    <property type="molecule type" value="Genomic_DNA"/>
</dbReference>
<dbReference type="Pfam" id="PF00581">
    <property type="entry name" value="Rhodanese"/>
    <property type="match status" value="1"/>
</dbReference>
<dbReference type="Proteomes" id="UP001528823">
    <property type="component" value="Unassembled WGS sequence"/>
</dbReference>
<dbReference type="InterPro" id="IPR036873">
    <property type="entry name" value="Rhodanese-like_dom_sf"/>
</dbReference>
<dbReference type="SUPFAM" id="SSF52821">
    <property type="entry name" value="Rhodanese/Cell cycle control phosphatase"/>
    <property type="match status" value="2"/>
</dbReference>
<accession>A0ABT5UGJ4</accession>
<evidence type="ECO:0000313" key="3">
    <source>
        <dbReference type="Proteomes" id="UP001528823"/>
    </source>
</evidence>